<dbReference type="EMBL" id="DSQF01000020">
    <property type="protein sequence ID" value="HGZ43747.1"/>
    <property type="molecule type" value="Genomic_DNA"/>
</dbReference>
<dbReference type="Gene3D" id="3.10.450.40">
    <property type="match status" value="1"/>
</dbReference>
<accession>A0A832MKF6</accession>
<dbReference type="SUPFAM" id="SSF160719">
    <property type="entry name" value="gpW/gp25-like"/>
    <property type="match status" value="1"/>
</dbReference>
<dbReference type="NCBIfam" id="TIGR03357">
    <property type="entry name" value="VI_zyme"/>
    <property type="match status" value="1"/>
</dbReference>
<evidence type="ECO:0000256" key="1">
    <source>
        <dbReference type="SAM" id="MobiDB-lite"/>
    </source>
</evidence>
<dbReference type="InterPro" id="IPR007048">
    <property type="entry name" value="IraD/Gp25-like"/>
</dbReference>
<sequence>MALERGLLERLRNPEPESSRSTRENPRLMTEAVIAHLRQMLNSRQGIAPACMDYGMPDLCDLVYTFPQAASDLRKAIKAGIEKYEPRLRRVVVSQVESAEEPLTLRFEIRGELATDEGRTPIWIQTRIDEFGSMDVKG</sequence>
<organism evidence="3">
    <name type="scientific">Eiseniibacteriota bacterium</name>
    <dbReference type="NCBI Taxonomy" id="2212470"/>
    <lineage>
        <taxon>Bacteria</taxon>
        <taxon>Candidatus Eiseniibacteriota</taxon>
    </lineage>
</organism>
<name>A0A832MKF6_UNCEI</name>
<dbReference type="AlphaFoldDB" id="A0A832MKF6"/>
<feature type="region of interest" description="Disordered" evidence="1">
    <location>
        <begin position="1"/>
        <end position="26"/>
    </location>
</feature>
<dbReference type="Pfam" id="PF04965">
    <property type="entry name" value="GPW_gp25"/>
    <property type="match status" value="1"/>
</dbReference>
<reference evidence="3" key="1">
    <citation type="journal article" date="2020" name="mSystems">
        <title>Genome- and Community-Level Interaction Insights into Carbon Utilization and Element Cycling Functions of Hydrothermarchaeota in Hydrothermal Sediment.</title>
        <authorList>
            <person name="Zhou Z."/>
            <person name="Liu Y."/>
            <person name="Xu W."/>
            <person name="Pan J."/>
            <person name="Luo Z.H."/>
            <person name="Li M."/>
        </authorList>
    </citation>
    <scope>NUCLEOTIDE SEQUENCE [LARGE SCALE GENOMIC DNA]</scope>
    <source>
        <strain evidence="3">SpSt-381</strain>
    </source>
</reference>
<dbReference type="InterPro" id="IPR017737">
    <property type="entry name" value="TssE1-like"/>
</dbReference>
<dbReference type="InterPro" id="IPR053176">
    <property type="entry name" value="T6SS_TssE1-like"/>
</dbReference>
<dbReference type="PANTHER" id="PTHR38595:SF2">
    <property type="entry name" value="TYPE VI SECRETION SYSTEM BASEPLATE SUBUNIT TSSE"/>
    <property type="match status" value="1"/>
</dbReference>
<evidence type="ECO:0000313" key="3">
    <source>
        <dbReference type="EMBL" id="HGZ43747.1"/>
    </source>
</evidence>
<dbReference type="PANTHER" id="PTHR38595">
    <property type="entry name" value="CYTOPLASMIC PROTEIN-RELATED"/>
    <property type="match status" value="1"/>
</dbReference>
<protein>
    <submittedName>
        <fullName evidence="3">Type VI secretion system baseplate subunit TssE</fullName>
    </submittedName>
</protein>
<gene>
    <name evidence="3" type="primary">tssE</name>
    <name evidence="3" type="ORF">ENR23_10050</name>
</gene>
<feature type="domain" description="IraD/Gp25-like" evidence="2">
    <location>
        <begin position="30"/>
        <end position="116"/>
    </location>
</feature>
<proteinExistence type="predicted"/>
<comment type="caution">
    <text evidence="3">The sequence shown here is derived from an EMBL/GenBank/DDBJ whole genome shotgun (WGS) entry which is preliminary data.</text>
</comment>
<evidence type="ECO:0000259" key="2">
    <source>
        <dbReference type="Pfam" id="PF04965"/>
    </source>
</evidence>